<keyword evidence="1" id="KW-0040">ANK repeat</keyword>
<dbReference type="OrthoDB" id="307920at2"/>
<dbReference type="EMBL" id="CP012808">
    <property type="protein sequence ID" value="ALH94843.1"/>
    <property type="molecule type" value="Genomic_DNA"/>
</dbReference>
<evidence type="ECO:0000313" key="3">
    <source>
        <dbReference type="EMBL" id="ALH94843.1"/>
    </source>
</evidence>
<dbReference type="PROSITE" id="PS50088">
    <property type="entry name" value="ANK_REPEAT"/>
    <property type="match status" value="1"/>
</dbReference>
<dbReference type="Proteomes" id="UP000064939">
    <property type="component" value="Chromosome"/>
</dbReference>
<dbReference type="PANTHER" id="PTHR24183:SF1">
    <property type="entry name" value="FIBRONECTIN TYPE 3 AND ANKYRIN REPEAT DOMAINS PROTEIN 1"/>
    <property type="match status" value="1"/>
</dbReference>
<feature type="repeat" description="ANK" evidence="1">
    <location>
        <begin position="74"/>
        <end position="106"/>
    </location>
</feature>
<evidence type="ECO:0000256" key="2">
    <source>
        <dbReference type="SAM" id="SignalP"/>
    </source>
</evidence>
<evidence type="ECO:0000256" key="1">
    <source>
        <dbReference type="PROSITE-ProRule" id="PRU00023"/>
    </source>
</evidence>
<keyword evidence="4" id="KW-1185">Reference proteome</keyword>
<dbReference type="SMART" id="SM00248">
    <property type="entry name" value="ANK"/>
    <property type="match status" value="3"/>
</dbReference>
<dbReference type="STRING" id="1324350.AOY20_04450"/>
<dbReference type="InterPro" id="IPR002110">
    <property type="entry name" value="Ankyrin_rpt"/>
</dbReference>
<dbReference type="KEGG" id="aei:AOY20_04450"/>
<keyword evidence="2" id="KW-0732">Signal</keyword>
<name>A0A0N7GXI9_9GAMM</name>
<proteinExistence type="predicted"/>
<dbReference type="PROSITE" id="PS50297">
    <property type="entry name" value="ANK_REP_REGION"/>
    <property type="match status" value="1"/>
</dbReference>
<dbReference type="SUPFAM" id="SSF48403">
    <property type="entry name" value="Ankyrin repeat"/>
    <property type="match status" value="1"/>
</dbReference>
<dbReference type="PANTHER" id="PTHR24183">
    <property type="entry name" value="FIBRONECTIN TYPE 3 AND ANKYRIN REPEAT DOMAINS PROTEIN 1"/>
    <property type="match status" value="1"/>
</dbReference>
<sequence>MKVLFTSVMIAVLGFSPMALNAQTQNVNTTSSKKSQEAEQELIGLFFAAAKIGNDEVIREFIKYGFPVNVKNASGFTPLMMAAYYGHQNVVTTLLDNGADRCIRDNKGNTALMGAIFKLEWSIAKQLRKVDCDIDAQKTGQKTTEEFAKVIGQDEKFKKMVAEYSSNK</sequence>
<dbReference type="Pfam" id="PF12796">
    <property type="entry name" value="Ank_2"/>
    <property type="match status" value="1"/>
</dbReference>
<feature type="chain" id="PRO_5006012269" evidence="2">
    <location>
        <begin position="22"/>
        <end position="168"/>
    </location>
</feature>
<protein>
    <submittedName>
        <fullName evidence="3">Uncharacterized protein</fullName>
    </submittedName>
</protein>
<reference evidence="3 4" key="1">
    <citation type="journal article" date="2015" name="Int. J. Syst. Evol. Microbiol.">
        <title>Acinetobacter equi sp. nov. isolated from horse faeces.</title>
        <authorList>
            <person name="Poppel M.T."/>
            <person name="Skiebe E."/>
            <person name="Laue M."/>
            <person name="Bergmann H."/>
            <person name="Ebersberger I."/>
            <person name="Garn T."/>
            <person name="Fruth A."/>
            <person name="Baumgardt S."/>
            <person name="Busse H.J."/>
            <person name="Wilharm G."/>
        </authorList>
    </citation>
    <scope>NUCLEOTIDE SEQUENCE [LARGE SCALE GENOMIC DNA]</scope>
    <source>
        <strain evidence="3 4">114</strain>
    </source>
</reference>
<evidence type="ECO:0000313" key="4">
    <source>
        <dbReference type="Proteomes" id="UP000064939"/>
    </source>
</evidence>
<feature type="signal peptide" evidence="2">
    <location>
        <begin position="1"/>
        <end position="21"/>
    </location>
</feature>
<gene>
    <name evidence="3" type="ORF">AOY20_04450</name>
</gene>
<dbReference type="AlphaFoldDB" id="A0A0N7GXI9"/>
<dbReference type="InterPro" id="IPR036770">
    <property type="entry name" value="Ankyrin_rpt-contain_sf"/>
</dbReference>
<dbReference type="RefSeq" id="WP_054580742.1">
    <property type="nucleotide sequence ID" value="NZ_CP012808.1"/>
</dbReference>
<organism evidence="3 4">
    <name type="scientific">Acinetobacter equi</name>
    <dbReference type="NCBI Taxonomy" id="1324350"/>
    <lineage>
        <taxon>Bacteria</taxon>
        <taxon>Pseudomonadati</taxon>
        <taxon>Pseudomonadota</taxon>
        <taxon>Gammaproteobacteria</taxon>
        <taxon>Moraxellales</taxon>
        <taxon>Moraxellaceae</taxon>
        <taxon>Acinetobacter</taxon>
    </lineage>
</organism>
<accession>A0A0N7GXI9</accession>
<dbReference type="Gene3D" id="1.25.40.20">
    <property type="entry name" value="Ankyrin repeat-containing domain"/>
    <property type="match status" value="1"/>
</dbReference>